<sequence>MEIRYFAGKKINGIATRTNNAAEMDPNNGKIGTLWQTFDKTVPVDYRNGERVYGVYTNYQSDQTGEFTVLAGFDGKLLPRKINLEQVVIPEGKYLVFTHQGEMPQIAIDAWTEVWHYFSSEQAEYKREYSTDFEFYPNANQIDVHIAVS</sequence>
<dbReference type="Pfam" id="PF14526">
    <property type="entry name" value="Cass2"/>
    <property type="match status" value="1"/>
</dbReference>
<dbReference type="SUPFAM" id="SSF55136">
    <property type="entry name" value="Probable bacterial effector-binding domain"/>
    <property type="match status" value="1"/>
</dbReference>
<dbReference type="InterPro" id="IPR053182">
    <property type="entry name" value="YobU-like_regulator"/>
</dbReference>
<dbReference type="EMBL" id="VOLR01000002">
    <property type="protein sequence ID" value="TWX62566.1"/>
    <property type="molecule type" value="Genomic_DNA"/>
</dbReference>
<dbReference type="Proteomes" id="UP000321917">
    <property type="component" value="Unassembled WGS sequence"/>
</dbReference>
<evidence type="ECO:0000313" key="5">
    <source>
        <dbReference type="Proteomes" id="UP000321917"/>
    </source>
</evidence>
<dbReference type="InterPro" id="IPR010499">
    <property type="entry name" value="AraC_E-bd"/>
</dbReference>
<evidence type="ECO:0000313" key="2">
    <source>
        <dbReference type="EMBL" id="TWX62566.1"/>
    </source>
</evidence>
<dbReference type="SMART" id="SM00871">
    <property type="entry name" value="AraC_E_bind"/>
    <property type="match status" value="1"/>
</dbReference>
<evidence type="ECO:0000259" key="1">
    <source>
        <dbReference type="SMART" id="SM00871"/>
    </source>
</evidence>
<dbReference type="EMBL" id="VOLQ01000002">
    <property type="protein sequence ID" value="TWX71478.1"/>
    <property type="molecule type" value="Genomic_DNA"/>
</dbReference>
<dbReference type="RefSeq" id="WP_146797347.1">
    <property type="nucleotide sequence ID" value="NZ_VOLP01000003.1"/>
</dbReference>
<feature type="domain" description="AraC effector-binding" evidence="1">
    <location>
        <begin position="1"/>
        <end position="149"/>
    </location>
</feature>
<keyword evidence="4" id="KW-1185">Reference proteome</keyword>
<organism evidence="3 5">
    <name type="scientific">Colwellia hornerae</name>
    <dbReference type="NCBI Taxonomy" id="89402"/>
    <lineage>
        <taxon>Bacteria</taxon>
        <taxon>Pseudomonadati</taxon>
        <taxon>Pseudomonadota</taxon>
        <taxon>Gammaproteobacteria</taxon>
        <taxon>Alteromonadales</taxon>
        <taxon>Colwelliaceae</taxon>
        <taxon>Colwellia</taxon>
    </lineage>
</organism>
<evidence type="ECO:0000313" key="4">
    <source>
        <dbReference type="Proteomes" id="UP000321525"/>
    </source>
</evidence>
<dbReference type="Proteomes" id="UP000321525">
    <property type="component" value="Unassembled WGS sequence"/>
</dbReference>
<name>A0A5C6QSC7_9GAMM</name>
<evidence type="ECO:0000313" key="3">
    <source>
        <dbReference type="EMBL" id="TWX71478.1"/>
    </source>
</evidence>
<accession>A0A5C6QSC7</accession>
<gene>
    <name evidence="2" type="ORF">ESZ26_01645</name>
    <name evidence="3" type="ORF">ESZ27_01255</name>
</gene>
<dbReference type="InterPro" id="IPR029441">
    <property type="entry name" value="Cass2"/>
</dbReference>
<reference evidence="3 5" key="1">
    <citation type="submission" date="2019-07" db="EMBL/GenBank/DDBJ databases">
        <title>Genomes of sea-ice associated Colwellia species.</title>
        <authorList>
            <person name="Bowman J.P."/>
        </authorList>
    </citation>
    <scope>NUCLEOTIDE SEQUENCE [LARGE SCALE GENOMIC DNA]</scope>
    <source>
        <strain evidence="2 4">ACAM 607</strain>
        <strain evidence="3 5">IC036</strain>
    </source>
</reference>
<dbReference type="OrthoDB" id="3173400at2"/>
<dbReference type="PANTHER" id="PTHR36444">
    <property type="entry name" value="TRANSCRIPTIONAL REGULATOR PROTEIN YOBU-RELATED"/>
    <property type="match status" value="1"/>
</dbReference>
<comment type="caution">
    <text evidence="3">The sequence shown here is derived from an EMBL/GenBank/DDBJ whole genome shotgun (WGS) entry which is preliminary data.</text>
</comment>
<proteinExistence type="predicted"/>
<protein>
    <submittedName>
        <fullName evidence="3">AraC family transcriptional regulator</fullName>
    </submittedName>
</protein>
<dbReference type="InterPro" id="IPR011256">
    <property type="entry name" value="Reg_factor_effector_dom_sf"/>
</dbReference>
<dbReference type="PANTHER" id="PTHR36444:SF2">
    <property type="entry name" value="TRANSCRIPTIONAL REGULATOR PROTEIN YOBU-RELATED"/>
    <property type="match status" value="1"/>
</dbReference>
<dbReference type="AlphaFoldDB" id="A0A5C6QSC7"/>
<dbReference type="Gene3D" id="3.20.80.10">
    <property type="entry name" value="Regulatory factor, effector binding domain"/>
    <property type="match status" value="1"/>
</dbReference>